<dbReference type="InterPro" id="IPR001810">
    <property type="entry name" value="F-box_dom"/>
</dbReference>
<dbReference type="Gene3D" id="1.20.1280.50">
    <property type="match status" value="2"/>
</dbReference>
<accession>A0AAV5C727</accession>
<reference evidence="2" key="1">
    <citation type="journal article" date="2018" name="DNA Res.">
        <title>Multiple hybrid de novo genome assembly of finger millet, an orphan allotetraploid crop.</title>
        <authorList>
            <person name="Hatakeyama M."/>
            <person name="Aluri S."/>
            <person name="Balachadran M.T."/>
            <person name="Sivarajan S.R."/>
            <person name="Patrignani A."/>
            <person name="Gruter S."/>
            <person name="Poveda L."/>
            <person name="Shimizu-Inatsugi R."/>
            <person name="Baeten J."/>
            <person name="Francoijs K.J."/>
            <person name="Nataraja K.N."/>
            <person name="Reddy Y.A.N."/>
            <person name="Phadnis S."/>
            <person name="Ravikumar R.L."/>
            <person name="Schlapbach R."/>
            <person name="Sreeman S.M."/>
            <person name="Shimizu K.K."/>
        </authorList>
    </citation>
    <scope>NUCLEOTIDE SEQUENCE</scope>
</reference>
<dbReference type="InterPro" id="IPR055411">
    <property type="entry name" value="LRR_FXL15/At3g58940/PEG3-like"/>
</dbReference>
<dbReference type="Pfam" id="PF00646">
    <property type="entry name" value="F-box"/>
    <property type="match status" value="2"/>
</dbReference>
<dbReference type="PROSITE" id="PS50181">
    <property type="entry name" value="FBOX"/>
    <property type="match status" value="1"/>
</dbReference>
<evidence type="ECO:0000259" key="1">
    <source>
        <dbReference type="PROSITE" id="PS50181"/>
    </source>
</evidence>
<comment type="caution">
    <text evidence="2">The sequence shown here is derived from an EMBL/GenBank/DDBJ whole genome shotgun (WGS) entry which is preliminary data.</text>
</comment>
<dbReference type="CDD" id="cd22160">
    <property type="entry name" value="F-box_AtFBL13-like"/>
    <property type="match status" value="2"/>
</dbReference>
<dbReference type="SUPFAM" id="SSF81383">
    <property type="entry name" value="F-box domain"/>
    <property type="match status" value="2"/>
</dbReference>
<dbReference type="Proteomes" id="UP001054889">
    <property type="component" value="Unassembled WGS sequence"/>
</dbReference>
<dbReference type="PANTHER" id="PTHR32141:SF169">
    <property type="entry name" value="OS01G0595900 PROTEIN"/>
    <property type="match status" value="1"/>
</dbReference>
<keyword evidence="3" id="KW-1185">Reference proteome</keyword>
<dbReference type="AlphaFoldDB" id="A0AAV5C727"/>
<dbReference type="Pfam" id="PF24758">
    <property type="entry name" value="LRR_At5g56370"/>
    <property type="match status" value="2"/>
</dbReference>
<dbReference type="PANTHER" id="PTHR32141">
    <property type="match status" value="1"/>
</dbReference>
<feature type="domain" description="F-box" evidence="1">
    <location>
        <begin position="403"/>
        <end position="455"/>
    </location>
</feature>
<sequence>MDETLAAVLSYLPPPAVSTAATLSFSPSPDEAGEDRIGCLPDSLLCNIVSRLPTKDAARTSALSSRWRSLWASIPLVLDAAAGELAPSAVAAALASHPGPVRSARLASSQDPEVATSIFASLAAKDVEDLLVVVNDSWPDDWRVPSDVFGCAALRSLWIGLCLFPDTSGQSPVLLSMQELGIVHSSVQDRYLHALIPRCPELETLALVLTQDYPRYVHIWSASLRCVVLWKSMIREIHLDDAPNLDRLLVEPIADAATHIKIIKAPNLKTFGYFDVGLHQLKIGNTVIKLGTKVKPGAMVRTLRTLALKVQFGVEDQWAHQELRHSPFDFALAQHPAQPCTDAVEQACSPEKPPSPFTEPPPRSAMKHPIEEFLGIVLTCLPAPPFFCTVGRRPSSSGGGGGADRISCLPDAVLSNIVSRLPAKDAARTAALSRRWRRVWASTPLVLDDTHLIDLPAGVGVGPAAVPVDWLAVTNAVSRILVRHPGPFRFVCLTCCYMSLVERTGRLARWLRRFAAAGVEDLVLINRPWPMDLHLPVDVLQIASLRTLYLGFWNFPDTADLPRGPAMFPHLREIGLCHVEIKTADIDHLLSCSPVLEKLAFVLNCFNPFQHVRIRSRSLQCLVFWISLIKELDVVVAPCLERLILWQSISCRPGSYLHIKVRIGYATNLKVLGYLEPSINQLMIGSTIIESGTKMSPSTMVPSVSILALKVRFGVRTEAKMLPTFLRCFPNTETLHIMSQEADDPTGKLNFKFWQEVCPINCLDTHITKVVFDQFRGERSELAFLKFVLERAQLLRKLVVVLANPDPVSADEMVAKLKPLSTANRASDCPTLLIIAREGDNTWCFQRASDLSKGVSADATVIWRGTMDPMPGVSRKLLTCCRVTLLVAEIWRISER</sequence>
<proteinExistence type="predicted"/>
<dbReference type="InterPro" id="IPR036047">
    <property type="entry name" value="F-box-like_dom_sf"/>
</dbReference>
<gene>
    <name evidence="2" type="primary">ga10621</name>
    <name evidence="2" type="ORF">PR202_ga10621</name>
</gene>
<dbReference type="EMBL" id="BQKI01000004">
    <property type="protein sequence ID" value="GJM94012.1"/>
    <property type="molecule type" value="Genomic_DNA"/>
</dbReference>
<reference evidence="2" key="2">
    <citation type="submission" date="2021-12" db="EMBL/GenBank/DDBJ databases">
        <title>Resequencing data analysis of finger millet.</title>
        <authorList>
            <person name="Hatakeyama M."/>
            <person name="Aluri S."/>
            <person name="Balachadran M.T."/>
            <person name="Sivarajan S.R."/>
            <person name="Poveda L."/>
            <person name="Shimizu-Inatsugi R."/>
            <person name="Schlapbach R."/>
            <person name="Sreeman S.M."/>
            <person name="Shimizu K.K."/>
        </authorList>
    </citation>
    <scope>NUCLEOTIDE SEQUENCE</scope>
</reference>
<dbReference type="SUPFAM" id="SSF52047">
    <property type="entry name" value="RNI-like"/>
    <property type="match status" value="1"/>
</dbReference>
<dbReference type="InterPro" id="IPR006566">
    <property type="entry name" value="FBD"/>
</dbReference>
<name>A0AAV5C727_ELECO</name>
<evidence type="ECO:0000313" key="2">
    <source>
        <dbReference type="EMBL" id="GJM94012.1"/>
    </source>
</evidence>
<dbReference type="Pfam" id="PF08387">
    <property type="entry name" value="FBD"/>
    <property type="match status" value="1"/>
</dbReference>
<evidence type="ECO:0000313" key="3">
    <source>
        <dbReference type="Proteomes" id="UP001054889"/>
    </source>
</evidence>
<dbReference type="SMART" id="SM00256">
    <property type="entry name" value="FBOX"/>
    <property type="match status" value="2"/>
</dbReference>
<organism evidence="2 3">
    <name type="scientific">Eleusine coracana subsp. coracana</name>
    <dbReference type="NCBI Taxonomy" id="191504"/>
    <lineage>
        <taxon>Eukaryota</taxon>
        <taxon>Viridiplantae</taxon>
        <taxon>Streptophyta</taxon>
        <taxon>Embryophyta</taxon>
        <taxon>Tracheophyta</taxon>
        <taxon>Spermatophyta</taxon>
        <taxon>Magnoliopsida</taxon>
        <taxon>Liliopsida</taxon>
        <taxon>Poales</taxon>
        <taxon>Poaceae</taxon>
        <taxon>PACMAD clade</taxon>
        <taxon>Chloridoideae</taxon>
        <taxon>Cynodonteae</taxon>
        <taxon>Eleusininae</taxon>
        <taxon>Eleusine</taxon>
    </lineage>
</organism>
<protein>
    <recommendedName>
        <fullName evidence="1">F-box domain-containing protein</fullName>
    </recommendedName>
</protein>
<dbReference type="InterPro" id="IPR055302">
    <property type="entry name" value="F-box_dom-containing"/>
</dbReference>
<dbReference type="InterPro" id="IPR053781">
    <property type="entry name" value="F-box_AtFBL13-like"/>
</dbReference>